<dbReference type="GO" id="GO:0004553">
    <property type="term" value="F:hydrolase activity, hydrolyzing O-glycosyl compounds"/>
    <property type="evidence" value="ECO:0007669"/>
    <property type="project" value="TreeGrafter"/>
</dbReference>
<dbReference type="Proteomes" id="UP000291259">
    <property type="component" value="Chromosome"/>
</dbReference>
<dbReference type="SUPFAM" id="SSF74650">
    <property type="entry name" value="Galactose mutarotase-like"/>
    <property type="match status" value="1"/>
</dbReference>
<dbReference type="EMBL" id="CP035491">
    <property type="protein sequence ID" value="QAY74219.1"/>
    <property type="molecule type" value="Genomic_DNA"/>
</dbReference>
<dbReference type="InterPro" id="IPR011013">
    <property type="entry name" value="Gal_mutarotase_sf_dom"/>
</dbReference>
<evidence type="ECO:0000313" key="8">
    <source>
        <dbReference type="EMBL" id="QAY74219.1"/>
    </source>
</evidence>
<keyword evidence="2" id="KW-0326">Glycosidase</keyword>
<dbReference type="Pfam" id="PF03632">
    <property type="entry name" value="Glyco_hydro_65m"/>
    <property type="match status" value="1"/>
</dbReference>
<keyword evidence="8" id="KW-0378">Hydrolase</keyword>
<feature type="domain" description="Glycoside hydrolase family 65 N-terminal" evidence="7">
    <location>
        <begin position="15"/>
        <end position="265"/>
    </location>
</feature>
<feature type="binding site" evidence="4">
    <location>
        <begin position="356"/>
        <end position="357"/>
    </location>
    <ligand>
        <name>substrate</name>
    </ligand>
</feature>
<dbReference type="InterPro" id="IPR008928">
    <property type="entry name" value="6-hairpin_glycosidase_sf"/>
</dbReference>
<dbReference type="Gene3D" id="2.60.420.10">
    <property type="entry name" value="Maltose phosphorylase, domain 3"/>
    <property type="match status" value="1"/>
</dbReference>
<dbReference type="Pfam" id="PF03633">
    <property type="entry name" value="Glyco_hydro_65C"/>
    <property type="match status" value="1"/>
</dbReference>
<evidence type="ECO:0000259" key="5">
    <source>
        <dbReference type="Pfam" id="PF03632"/>
    </source>
</evidence>
<dbReference type="InterPro" id="IPR017045">
    <property type="entry name" value="Malt_Pase/Glycosyl_Hdrlase"/>
</dbReference>
<gene>
    <name evidence="8" type="ORF">ET445_13680</name>
</gene>
<evidence type="ECO:0000256" key="3">
    <source>
        <dbReference type="PIRSR" id="PIRSR036289-50"/>
    </source>
</evidence>
<comment type="similarity">
    <text evidence="1">Belongs to the glycosyl hydrolase 65 family.</text>
</comment>
<dbReference type="InterPro" id="IPR005196">
    <property type="entry name" value="Glyco_hydro_65_N"/>
</dbReference>
<reference evidence="8 9" key="1">
    <citation type="submission" date="2019-01" db="EMBL/GenBank/DDBJ databases">
        <title>Genome sequencing of strain FW100M-8.</title>
        <authorList>
            <person name="Heo J."/>
            <person name="Kim S.-J."/>
            <person name="Kim J.-S."/>
            <person name="Hong S.-B."/>
            <person name="Kwon S.-W."/>
        </authorList>
    </citation>
    <scope>NUCLEOTIDE SEQUENCE [LARGE SCALE GENOMIC DNA]</scope>
    <source>
        <strain evidence="8 9">FW100M-8</strain>
    </source>
</reference>
<dbReference type="InterPro" id="IPR005194">
    <property type="entry name" value="Glyco_hydro_65_C"/>
</dbReference>
<dbReference type="KEGG" id="agf:ET445_13680"/>
<accession>A0A4P6FI30</accession>
<dbReference type="GO" id="GO:0016757">
    <property type="term" value="F:glycosyltransferase activity"/>
    <property type="evidence" value="ECO:0007669"/>
    <property type="project" value="UniProtKB-ARBA"/>
</dbReference>
<dbReference type="Gene3D" id="2.70.98.40">
    <property type="entry name" value="Glycoside hydrolase, family 65, N-terminal domain"/>
    <property type="match status" value="1"/>
</dbReference>
<dbReference type="InterPro" id="IPR037018">
    <property type="entry name" value="GH65_N"/>
</dbReference>
<dbReference type="GO" id="GO:0030246">
    <property type="term" value="F:carbohydrate binding"/>
    <property type="evidence" value="ECO:0007669"/>
    <property type="project" value="InterPro"/>
</dbReference>
<feature type="domain" description="Glycoside hydrolase family 65 central catalytic" evidence="5">
    <location>
        <begin position="321"/>
        <end position="677"/>
    </location>
</feature>
<evidence type="ECO:0000256" key="1">
    <source>
        <dbReference type="ARBA" id="ARBA00006768"/>
    </source>
</evidence>
<dbReference type="PANTHER" id="PTHR11051:SF14">
    <property type="entry name" value="MALTOSE PHOSPHORYLASE"/>
    <property type="match status" value="1"/>
</dbReference>
<dbReference type="PIRSF" id="PIRSF036289">
    <property type="entry name" value="Glycosyl_hydrolase_malt_phosph"/>
    <property type="match status" value="1"/>
</dbReference>
<dbReference type="AlphaFoldDB" id="A0A4P6FI30"/>
<evidence type="ECO:0000259" key="7">
    <source>
        <dbReference type="Pfam" id="PF03636"/>
    </source>
</evidence>
<evidence type="ECO:0000256" key="4">
    <source>
        <dbReference type="PIRSR" id="PIRSR036289-51"/>
    </source>
</evidence>
<dbReference type="GO" id="GO:0005975">
    <property type="term" value="P:carbohydrate metabolic process"/>
    <property type="evidence" value="ECO:0007669"/>
    <property type="project" value="InterPro"/>
</dbReference>
<dbReference type="PANTHER" id="PTHR11051">
    <property type="entry name" value="GLYCOSYL HYDROLASE-RELATED"/>
    <property type="match status" value="1"/>
</dbReference>
<name>A0A4P6FI30_9MICO</name>
<organism evidence="8 9">
    <name type="scientific">Agromyces protaetiae</name>
    <dbReference type="NCBI Taxonomy" id="2509455"/>
    <lineage>
        <taxon>Bacteria</taxon>
        <taxon>Bacillati</taxon>
        <taxon>Actinomycetota</taxon>
        <taxon>Actinomycetes</taxon>
        <taxon>Micrococcales</taxon>
        <taxon>Microbacteriaceae</taxon>
        <taxon>Agromyces</taxon>
    </lineage>
</organism>
<dbReference type="InterPro" id="IPR005195">
    <property type="entry name" value="Glyco_hydro_65_M"/>
</dbReference>
<feature type="active site" description="Proton donor" evidence="3">
    <location>
        <position position="485"/>
    </location>
</feature>
<dbReference type="RefSeq" id="WP_129191766.1">
    <property type="nucleotide sequence ID" value="NZ_CP035491.1"/>
</dbReference>
<protein>
    <submittedName>
        <fullName evidence="8">Glycoside hydrolase family 65 protein</fullName>
    </submittedName>
</protein>
<keyword evidence="9" id="KW-1185">Reference proteome</keyword>
<dbReference type="Pfam" id="PF03636">
    <property type="entry name" value="Glyco_hydro_65N"/>
    <property type="match status" value="1"/>
</dbReference>
<dbReference type="NCBIfam" id="NF010380">
    <property type="entry name" value="PRK13807.1"/>
    <property type="match status" value="1"/>
</dbReference>
<dbReference type="OrthoDB" id="9816160at2"/>
<sequence>MSERVFDVEPYAISTTRLDDGRMRLIESMTSAGNAHMGMRGNFEEGYSGDSHRGTYIAGVWFPDKTRVGWWKNGYPEYFGKVINATNLIAIDLELDGEPVDLFTGRHEDFALRLDLRNGLLTRSFTYITGTAKVRFEFERFLSIATPELCLQRLRIRALEGSVRVRATPRLDGDVHNLDANYGEQFWSEVARGPAPVPHLSLRTIPNPFGTPQFTVTAGMRADVTGLDPSGVVDAPLQAGLVFSGELAAGETSEILKTTAVVTTRDVEEAAHVDTVSRLLEAAAGTTFDEQLAAHTALWEERWARSQVVIEGDDEAQQGIQFNLFQLFSTYYGEDDRLNIGPKGFTGEKYGGATYWDTEAYLVPLYLSVASPDVTRALLAYRHAQLPQAQHNARQQGLAGALYPMVTFNGIECHNEWEITFEEIHRNGAIAHAIAEYTRYTGDRSYLEGPGIEVLVEISRFWADRVHYSKRAQTYMIHGVTGPNEYENNVNNNWYTNSLAAWVLRYTADVLEALPRERLVAVGVEAPERDAWRAISGGMYLPHDDALGVNVQHDTFLDKDLRPVDTIPADQRPLNQHWSWDRILRSCFIKQADVLQGMYLFESDFTVDELRRNFEFYEPMTVHESSLSASIHAVVAAAIGEREKAIELYRRTARLDLDNYNNDTEDGLHITSMSGAWLAIVQGFAGMRATDAGLSFRPFLPAGWSAFSFTVGYRGRVLEVRVETDRVLLALRDGAPLELVVHDRTVTVDGELVVAHPV</sequence>
<evidence type="ECO:0000259" key="6">
    <source>
        <dbReference type="Pfam" id="PF03633"/>
    </source>
</evidence>
<evidence type="ECO:0000313" key="9">
    <source>
        <dbReference type="Proteomes" id="UP000291259"/>
    </source>
</evidence>
<dbReference type="InterPro" id="IPR012341">
    <property type="entry name" value="6hp_glycosidase-like_sf"/>
</dbReference>
<feature type="domain" description="Glycoside hydrolase family 65 C-terminal" evidence="6">
    <location>
        <begin position="687"/>
        <end position="748"/>
    </location>
</feature>
<feature type="binding site" evidence="4">
    <location>
        <begin position="590"/>
        <end position="591"/>
    </location>
    <ligand>
        <name>substrate</name>
    </ligand>
</feature>
<dbReference type="SUPFAM" id="SSF48208">
    <property type="entry name" value="Six-hairpin glycosidases"/>
    <property type="match status" value="1"/>
</dbReference>
<dbReference type="Gene3D" id="1.50.10.10">
    <property type="match status" value="1"/>
</dbReference>
<evidence type="ECO:0000256" key="2">
    <source>
        <dbReference type="ARBA" id="ARBA00023295"/>
    </source>
</evidence>
<proteinExistence type="inferred from homology"/>